<dbReference type="PANTHER" id="PTHR46330:SF6">
    <property type="entry name" value="HEMATOPOIETIC DEATH RECEPTOR-RELATED"/>
    <property type="match status" value="1"/>
</dbReference>
<feature type="domain" description="TNFR-Cys" evidence="12">
    <location>
        <begin position="81"/>
        <end position="121"/>
    </location>
</feature>
<reference evidence="13 14" key="1">
    <citation type="submission" date="2021-07" db="EMBL/GenBank/DDBJ databases">
        <authorList>
            <person name="Imarazene B."/>
            <person name="Zahm M."/>
            <person name="Klopp C."/>
            <person name="Cabau C."/>
            <person name="Beille S."/>
            <person name="Jouanno E."/>
            <person name="Castinel A."/>
            <person name="Lluch J."/>
            <person name="Gil L."/>
            <person name="Kuchtly C."/>
            <person name="Lopez Roques C."/>
            <person name="Donnadieu C."/>
            <person name="Parrinello H."/>
            <person name="Journot L."/>
            <person name="Du K."/>
            <person name="Schartl M."/>
            <person name="Retaux S."/>
            <person name="Guiguen Y."/>
        </authorList>
    </citation>
    <scope>NUCLEOTIDE SEQUENCE [LARGE SCALE GENOMIC DNA]</scope>
    <source>
        <strain evidence="13">Pach_M1</strain>
        <tissue evidence="13">Testis</tissue>
    </source>
</reference>
<keyword evidence="8" id="KW-0325">Glycoprotein</keyword>
<feature type="repeat" description="TNFR-Cys" evidence="9">
    <location>
        <begin position="81"/>
        <end position="121"/>
    </location>
</feature>
<dbReference type="SMART" id="SM00208">
    <property type="entry name" value="TNFR"/>
    <property type="match status" value="3"/>
</dbReference>
<evidence type="ECO:0000256" key="2">
    <source>
        <dbReference type="ARBA" id="ARBA00022703"/>
    </source>
</evidence>
<dbReference type="PROSITE" id="PS50017">
    <property type="entry name" value="DEATH_DOMAIN"/>
    <property type="match status" value="1"/>
</dbReference>
<evidence type="ECO:0000256" key="5">
    <source>
        <dbReference type="ARBA" id="ARBA00023136"/>
    </source>
</evidence>
<feature type="transmembrane region" description="Helical" evidence="10">
    <location>
        <begin position="12"/>
        <end position="31"/>
    </location>
</feature>
<keyword evidence="2" id="KW-0053">Apoptosis</keyword>
<feature type="domain" description="Death" evidence="11">
    <location>
        <begin position="344"/>
        <end position="408"/>
    </location>
</feature>
<comment type="caution">
    <text evidence="13">The sequence shown here is derived from an EMBL/GenBank/DDBJ whole genome shotgun (WGS) entry which is preliminary data.</text>
</comment>
<dbReference type="GO" id="GO:0005886">
    <property type="term" value="C:plasma membrane"/>
    <property type="evidence" value="ECO:0007669"/>
    <property type="project" value="TreeGrafter"/>
</dbReference>
<dbReference type="Proteomes" id="UP000752171">
    <property type="component" value="Unassembled WGS sequence"/>
</dbReference>
<dbReference type="SUPFAM" id="SSF57586">
    <property type="entry name" value="TNF receptor-like"/>
    <property type="match status" value="2"/>
</dbReference>
<dbReference type="OrthoDB" id="8848202at2759"/>
<dbReference type="Gene3D" id="2.10.50.10">
    <property type="entry name" value="Tumor Necrosis Factor Receptor, subunit A, domain 2"/>
    <property type="match status" value="3"/>
</dbReference>
<dbReference type="GO" id="GO:0036462">
    <property type="term" value="P:TRAIL-activated apoptotic signaling pathway"/>
    <property type="evidence" value="ECO:0007669"/>
    <property type="project" value="TreeGrafter"/>
</dbReference>
<evidence type="ECO:0000256" key="6">
    <source>
        <dbReference type="ARBA" id="ARBA00023157"/>
    </source>
</evidence>
<dbReference type="AlphaFoldDB" id="A0A8T2KU97"/>
<evidence type="ECO:0000256" key="9">
    <source>
        <dbReference type="PROSITE-ProRule" id="PRU00206"/>
    </source>
</evidence>
<feature type="disulfide bond" evidence="9">
    <location>
        <begin position="144"/>
        <end position="162"/>
    </location>
</feature>
<dbReference type="SUPFAM" id="SSF47986">
    <property type="entry name" value="DEATH domain"/>
    <property type="match status" value="1"/>
</dbReference>
<dbReference type="PANTHER" id="PTHR46330">
    <property type="entry name" value="TUMOR NECROSIS FACTOR RECEPTOR SUPERFAMILY MEMBER 10B"/>
    <property type="match status" value="1"/>
</dbReference>
<evidence type="ECO:0000313" key="13">
    <source>
        <dbReference type="EMBL" id="KAG9261455.1"/>
    </source>
</evidence>
<evidence type="ECO:0000256" key="7">
    <source>
        <dbReference type="ARBA" id="ARBA00023170"/>
    </source>
</evidence>
<comment type="subcellular location">
    <subcellularLocation>
        <location evidence="1">Membrane</location>
    </subcellularLocation>
</comment>
<evidence type="ECO:0000259" key="11">
    <source>
        <dbReference type="PROSITE" id="PS50017"/>
    </source>
</evidence>
<evidence type="ECO:0000259" key="12">
    <source>
        <dbReference type="PROSITE" id="PS50050"/>
    </source>
</evidence>
<keyword evidence="7 13" id="KW-0675">Receptor</keyword>
<dbReference type="GO" id="GO:0009986">
    <property type="term" value="C:cell surface"/>
    <property type="evidence" value="ECO:0007669"/>
    <property type="project" value="TreeGrafter"/>
</dbReference>
<dbReference type="Pfam" id="PF00020">
    <property type="entry name" value="TNFR_c6"/>
    <property type="match status" value="2"/>
</dbReference>
<evidence type="ECO:0000313" key="14">
    <source>
        <dbReference type="Proteomes" id="UP000752171"/>
    </source>
</evidence>
<feature type="disulfide bond" evidence="9">
    <location>
        <begin position="100"/>
        <end position="113"/>
    </location>
</feature>
<organism evidence="13 14">
    <name type="scientific">Astyanax mexicanus</name>
    <name type="common">Blind cave fish</name>
    <name type="synonym">Astyanax fasciatus mexicanus</name>
    <dbReference type="NCBI Taxonomy" id="7994"/>
    <lineage>
        <taxon>Eukaryota</taxon>
        <taxon>Metazoa</taxon>
        <taxon>Chordata</taxon>
        <taxon>Craniata</taxon>
        <taxon>Vertebrata</taxon>
        <taxon>Euteleostomi</taxon>
        <taxon>Actinopterygii</taxon>
        <taxon>Neopterygii</taxon>
        <taxon>Teleostei</taxon>
        <taxon>Ostariophysi</taxon>
        <taxon>Characiformes</taxon>
        <taxon>Characoidei</taxon>
        <taxon>Acestrorhamphidae</taxon>
        <taxon>Acestrorhamphinae</taxon>
        <taxon>Astyanax</taxon>
    </lineage>
</organism>
<feature type="repeat" description="TNFR-Cys" evidence="9">
    <location>
        <begin position="122"/>
        <end position="162"/>
    </location>
</feature>
<accession>A0A8T2KU97</accession>
<feature type="domain" description="TNFR-Cys" evidence="12">
    <location>
        <begin position="122"/>
        <end position="162"/>
    </location>
</feature>
<dbReference type="PROSITE" id="PS50050">
    <property type="entry name" value="TNFR_NGFR_2"/>
    <property type="match status" value="2"/>
</dbReference>
<dbReference type="InterPro" id="IPR001368">
    <property type="entry name" value="TNFR/NGFR_Cys_rich_reg"/>
</dbReference>
<evidence type="ECO:0000256" key="8">
    <source>
        <dbReference type="ARBA" id="ARBA00023180"/>
    </source>
</evidence>
<dbReference type="InterPro" id="IPR052491">
    <property type="entry name" value="TNFRSF10"/>
</dbReference>
<dbReference type="InterPro" id="IPR000488">
    <property type="entry name" value="Death_dom"/>
</dbReference>
<keyword evidence="5 10" id="KW-0472">Membrane</keyword>
<gene>
    <name evidence="13" type="primary">TNFRSF23</name>
    <name evidence="13" type="ORF">AMEX_G24992</name>
</gene>
<keyword evidence="3" id="KW-0732">Signal</keyword>
<dbReference type="CDD" id="cd08315">
    <property type="entry name" value="Death_TRAILR_DR4_DR5"/>
    <property type="match status" value="1"/>
</dbReference>
<evidence type="ECO:0000256" key="4">
    <source>
        <dbReference type="ARBA" id="ARBA00022737"/>
    </source>
</evidence>
<dbReference type="Gene3D" id="1.10.533.10">
    <property type="entry name" value="Death Domain, Fas"/>
    <property type="match status" value="1"/>
</dbReference>
<proteinExistence type="predicted"/>
<dbReference type="PROSITE" id="PS00652">
    <property type="entry name" value="TNFR_NGFR_1"/>
    <property type="match status" value="1"/>
</dbReference>
<feature type="disulfide bond" evidence="9">
    <location>
        <begin position="141"/>
        <end position="154"/>
    </location>
</feature>
<evidence type="ECO:0000256" key="3">
    <source>
        <dbReference type="ARBA" id="ARBA00022729"/>
    </source>
</evidence>
<dbReference type="GO" id="GO:0043065">
    <property type="term" value="P:positive regulation of apoptotic process"/>
    <property type="evidence" value="ECO:0007669"/>
    <property type="project" value="TreeGrafter"/>
</dbReference>
<sequence>MKLLNTSVVMFMIWILQFIPAVESAGGLAWASDGSRNRTRRDVTCGDQKYLHSGICCLNCPAGTYVKQHCTSDSQRGVCEPCDFGLYTEHENGLSECLHCTKCRSDQDLVKQCSSSQNSRCQCKKGYFCLPDQACEICKTCAKCGEGEEVAKSCTATSNTVCRKQASSRPSTAAIVCAVLGPALGLILLVVIVYWKGPKCSKKAVTMFCPRGAEKKEVSGYSVENGQNDLNVVLEGGEQNQQLIIQSAGQPVGAWTPVSVEAVEEEDRGLGESLPTTTASSQNSLCVGVPPGEPCPARCSPALPSPPPEPENEKLPRLIPINGEESLKRSFDLFEEMDVSYHSRFFRYIGLSDNSIKNAESLSPEDRVYELLKVWMEKEGMIADLNTLLEALLHLNQRLSAENILGKAISCGYYQYEEEE</sequence>
<keyword evidence="10" id="KW-1133">Transmembrane helix</keyword>
<feature type="disulfide bond" evidence="9">
    <location>
        <begin position="123"/>
        <end position="138"/>
    </location>
</feature>
<dbReference type="InterPro" id="IPR034029">
    <property type="entry name" value="TNFRSF10A/B_death"/>
</dbReference>
<keyword evidence="4" id="KW-0677">Repeat</keyword>
<dbReference type="EMBL" id="JAICCE010000022">
    <property type="protein sequence ID" value="KAG9261455.1"/>
    <property type="molecule type" value="Genomic_DNA"/>
</dbReference>
<evidence type="ECO:0000256" key="10">
    <source>
        <dbReference type="SAM" id="Phobius"/>
    </source>
</evidence>
<dbReference type="InterPro" id="IPR011029">
    <property type="entry name" value="DEATH-like_dom_sf"/>
</dbReference>
<feature type="transmembrane region" description="Helical" evidence="10">
    <location>
        <begin position="173"/>
        <end position="195"/>
    </location>
</feature>
<name>A0A8T2KU97_ASTMX</name>
<protein>
    <submittedName>
        <fullName evidence="13">Tumor necrosis factor receptor superfamily member 10A-like isoform X1</fullName>
    </submittedName>
</protein>
<feature type="disulfide bond" evidence="9">
    <location>
        <begin position="82"/>
        <end position="97"/>
    </location>
</feature>
<feature type="disulfide bond" evidence="9">
    <location>
        <begin position="103"/>
        <end position="121"/>
    </location>
</feature>
<evidence type="ECO:0000256" key="1">
    <source>
        <dbReference type="ARBA" id="ARBA00004370"/>
    </source>
</evidence>
<keyword evidence="6 9" id="KW-1015">Disulfide bond</keyword>
<dbReference type="Pfam" id="PF00531">
    <property type="entry name" value="Death"/>
    <property type="match status" value="1"/>
</dbReference>
<keyword evidence="10" id="KW-0812">Transmembrane</keyword>